<keyword evidence="1" id="KW-0645">Protease</keyword>
<dbReference type="PROSITE" id="PS50235">
    <property type="entry name" value="USP_3"/>
    <property type="match status" value="1"/>
</dbReference>
<dbReference type="InterPro" id="IPR018200">
    <property type="entry name" value="USP_CS"/>
</dbReference>
<dbReference type="GO" id="GO:0006508">
    <property type="term" value="P:proteolysis"/>
    <property type="evidence" value="ECO:0007669"/>
    <property type="project" value="UniProtKB-KW"/>
</dbReference>
<feature type="compositionally biased region" description="Basic and acidic residues" evidence="2">
    <location>
        <begin position="311"/>
        <end position="323"/>
    </location>
</feature>
<evidence type="ECO:0000256" key="2">
    <source>
        <dbReference type="SAM" id="MobiDB-lite"/>
    </source>
</evidence>
<feature type="compositionally biased region" description="Basic and acidic residues" evidence="2">
    <location>
        <begin position="275"/>
        <end position="288"/>
    </location>
</feature>
<feature type="domain" description="USP" evidence="3">
    <location>
        <begin position="93"/>
        <end position="823"/>
    </location>
</feature>
<dbReference type="EMBL" id="BEZZ01000762">
    <property type="protein sequence ID" value="GCC35925.1"/>
    <property type="molecule type" value="Genomic_DNA"/>
</dbReference>
<reference evidence="4 5" key="1">
    <citation type="journal article" date="2018" name="Nat. Ecol. Evol.">
        <title>Shark genomes provide insights into elasmobranch evolution and the origin of vertebrates.</title>
        <authorList>
            <person name="Hara Y"/>
            <person name="Yamaguchi K"/>
            <person name="Onimaru K"/>
            <person name="Kadota M"/>
            <person name="Koyanagi M"/>
            <person name="Keeley SD"/>
            <person name="Tatsumi K"/>
            <person name="Tanaka K"/>
            <person name="Motone F"/>
            <person name="Kageyama Y"/>
            <person name="Nozu R"/>
            <person name="Adachi N"/>
            <person name="Nishimura O"/>
            <person name="Nakagawa R"/>
            <person name="Tanegashima C"/>
            <person name="Kiyatake I"/>
            <person name="Matsumoto R"/>
            <person name="Murakumo K"/>
            <person name="Nishida K"/>
            <person name="Terakita A"/>
            <person name="Kuratani S"/>
            <person name="Sato K"/>
            <person name="Hyodo S Kuraku.S."/>
        </authorList>
    </citation>
    <scope>NUCLEOTIDE SEQUENCE [LARGE SCALE GENOMIC DNA]</scope>
</reference>
<gene>
    <name evidence="4" type="ORF">chiPu_0014415</name>
</gene>
<dbReference type="PROSITE" id="PS00973">
    <property type="entry name" value="USP_2"/>
    <property type="match status" value="1"/>
</dbReference>
<dbReference type="OMA" id="MNTTCHG"/>
<dbReference type="GO" id="GO:0004843">
    <property type="term" value="F:cysteine-type deubiquitinase activity"/>
    <property type="evidence" value="ECO:0007669"/>
    <property type="project" value="UniProtKB-UniRule"/>
</dbReference>
<feature type="compositionally biased region" description="Basic and acidic residues" evidence="2">
    <location>
        <begin position="1"/>
        <end position="10"/>
    </location>
</feature>
<feature type="region of interest" description="Disordered" evidence="2">
    <location>
        <begin position="1"/>
        <end position="31"/>
    </location>
</feature>
<dbReference type="GO" id="GO:0016579">
    <property type="term" value="P:protein deubiquitination"/>
    <property type="evidence" value="ECO:0007669"/>
    <property type="project" value="InterPro"/>
</dbReference>
<feature type="region of interest" description="Disordered" evidence="2">
    <location>
        <begin position="45"/>
        <end position="64"/>
    </location>
</feature>
<evidence type="ECO:0000259" key="3">
    <source>
        <dbReference type="PROSITE" id="PS50235"/>
    </source>
</evidence>
<dbReference type="PROSITE" id="PS00972">
    <property type="entry name" value="USP_1"/>
    <property type="match status" value="1"/>
</dbReference>
<dbReference type="PANTHER" id="PTHR24006:SF905">
    <property type="entry name" value="UBIQUITIN CARBOXYL-TERMINAL HYDROLASE 1"/>
    <property type="match status" value="1"/>
</dbReference>
<organism evidence="4 5">
    <name type="scientific">Chiloscyllium punctatum</name>
    <name type="common">Brownbanded bambooshark</name>
    <name type="synonym">Hemiscyllium punctatum</name>
    <dbReference type="NCBI Taxonomy" id="137246"/>
    <lineage>
        <taxon>Eukaryota</taxon>
        <taxon>Metazoa</taxon>
        <taxon>Chordata</taxon>
        <taxon>Craniata</taxon>
        <taxon>Vertebrata</taxon>
        <taxon>Chondrichthyes</taxon>
        <taxon>Elasmobranchii</taxon>
        <taxon>Galeomorphii</taxon>
        <taxon>Galeoidea</taxon>
        <taxon>Orectolobiformes</taxon>
        <taxon>Hemiscylliidae</taxon>
        <taxon>Chiloscyllium</taxon>
    </lineage>
</organism>
<proteinExistence type="inferred from homology"/>
<comment type="catalytic activity">
    <reaction evidence="1">
        <text>Thiol-dependent hydrolysis of ester, thioester, amide, peptide and isopeptide bonds formed by the C-terminal Gly of ubiquitin (a 76-residue protein attached to proteins as an intracellular targeting signal).</text>
        <dbReference type="EC" id="3.4.19.12"/>
    </reaction>
</comment>
<feature type="region of interest" description="Disordered" evidence="2">
    <location>
        <begin position="269"/>
        <end position="347"/>
    </location>
</feature>
<name>A0A401SZY0_CHIPU</name>
<sequence>MGEGKAERVNKMPGLVQNESNGRGSPTKRKRLSLKFFQKKETKRALDFTEKQESEQGPSETKKLDKCEKIVSGAPLISSAVGYEKREELLPFVGLNNLGNTCYLNSVLQVLYYCPGFKTGMKYMYDIISEKQGILKSEEDPKKDQDILNSQEELPICLELICNLHSLIVSMEQIQANYLLNAENYIEGELAAQPKRLMSTLKELNPMYDGYLQHDAQEVLQCILGYVLEACQLLKKSASVEENINSDTTVKNKIKRSLETLSSNNLITRNNAVQNDHEIPDLEKEEMLKKKKNGKRKSDTQAGNAMKKSKLPRDLKKPEEKRQTRQNRKLSGDSIEQEPDVDAQSVYENGTARSFPLKKTELGLRWLKPTVKQPSIFSKFCSLGKLTSNQGIKETRKDGEVNGNQPRCTDVAKEDSPTDHHCSVSDCKTYFATGTTDETNGGLCEIEDKSTRKAELSGFELLDGMFQGQLVLRTRCLECECYSERRENFQDISVPVQESDPKEGDGSEVSPEPKMEVKTLKWAISQFASVERIVGEDKYFCENCHHYTEAERSLLFDKMPEVVTIHLKCFAACSSELEPYGNLSKVNTPLLTPLQLSLEEWSTRETSDFYELFAVVMHNGVSISSGHYTAYVKMSYLGNQEMPKEESASNCANDMKQEPFCEEEARGSVCSQEYDGERSVKLKGNFQTATTGKTTKKNAESVGLLGGQKSISSFDLHVPNNDPEKPGTRLKENMKSDHFKEKHVHSVKDQSFCNKQLRVFETGRNIPENQIPQGCCSLLEYEGKWMLFDDAEVKLTDEQEFLSSLSPSTSCTSTPYLLFYKKMANP</sequence>
<dbReference type="Pfam" id="PF00443">
    <property type="entry name" value="UCH"/>
    <property type="match status" value="1"/>
</dbReference>
<dbReference type="Proteomes" id="UP000287033">
    <property type="component" value="Unassembled WGS sequence"/>
</dbReference>
<evidence type="ECO:0000313" key="4">
    <source>
        <dbReference type="EMBL" id="GCC35925.1"/>
    </source>
</evidence>
<dbReference type="PANTHER" id="PTHR24006">
    <property type="entry name" value="UBIQUITIN CARBOXYL-TERMINAL HYDROLASE"/>
    <property type="match status" value="1"/>
</dbReference>
<comment type="similarity">
    <text evidence="1">Belongs to the peptidase C19 family.</text>
</comment>
<accession>A0A401SZY0</accession>
<dbReference type="GO" id="GO:0005829">
    <property type="term" value="C:cytosol"/>
    <property type="evidence" value="ECO:0007669"/>
    <property type="project" value="TreeGrafter"/>
</dbReference>
<dbReference type="AlphaFoldDB" id="A0A401SZY0"/>
<dbReference type="InterPro" id="IPR028889">
    <property type="entry name" value="USP"/>
</dbReference>
<dbReference type="SUPFAM" id="SSF54001">
    <property type="entry name" value="Cysteine proteinases"/>
    <property type="match status" value="1"/>
</dbReference>
<dbReference type="GO" id="GO:0005634">
    <property type="term" value="C:nucleus"/>
    <property type="evidence" value="ECO:0007669"/>
    <property type="project" value="TreeGrafter"/>
</dbReference>
<dbReference type="EC" id="3.4.19.12" evidence="1"/>
<evidence type="ECO:0000313" key="5">
    <source>
        <dbReference type="Proteomes" id="UP000287033"/>
    </source>
</evidence>
<dbReference type="STRING" id="137246.A0A401SZY0"/>
<keyword evidence="5" id="KW-1185">Reference proteome</keyword>
<keyword evidence="1" id="KW-0788">Thiol protease</keyword>
<keyword evidence="1" id="KW-0833">Ubl conjugation pathway</keyword>
<feature type="region of interest" description="Disordered" evidence="2">
    <location>
        <begin position="396"/>
        <end position="415"/>
    </location>
</feature>
<dbReference type="OrthoDB" id="10062454at2759"/>
<dbReference type="InterPro" id="IPR050164">
    <property type="entry name" value="Peptidase_C19"/>
</dbReference>
<dbReference type="InterPro" id="IPR038765">
    <property type="entry name" value="Papain-like_cys_pep_sf"/>
</dbReference>
<dbReference type="InterPro" id="IPR001394">
    <property type="entry name" value="Peptidase_C19_UCH"/>
</dbReference>
<comment type="caution">
    <text evidence="4">The sequence shown here is derived from an EMBL/GenBank/DDBJ whole genome shotgun (WGS) entry which is preliminary data.</text>
</comment>
<dbReference type="Gene3D" id="3.90.70.10">
    <property type="entry name" value="Cysteine proteinases"/>
    <property type="match status" value="2"/>
</dbReference>
<evidence type="ECO:0000256" key="1">
    <source>
        <dbReference type="RuleBase" id="RU366025"/>
    </source>
</evidence>
<keyword evidence="1" id="KW-0378">Hydrolase</keyword>
<protein>
    <recommendedName>
        <fullName evidence="1">Ubiquitin carboxyl-terminal hydrolase</fullName>
        <ecNumber evidence="1">3.4.19.12</ecNumber>
    </recommendedName>
</protein>